<evidence type="ECO:0000256" key="1">
    <source>
        <dbReference type="ARBA" id="ARBA00022527"/>
    </source>
</evidence>
<evidence type="ECO:0000256" key="2">
    <source>
        <dbReference type="ARBA" id="ARBA00022679"/>
    </source>
</evidence>
<dbReference type="InterPro" id="IPR011009">
    <property type="entry name" value="Kinase-like_dom_sf"/>
</dbReference>
<keyword evidence="3" id="KW-0547">Nucleotide-binding</keyword>
<evidence type="ECO:0000259" key="6">
    <source>
        <dbReference type="PROSITE" id="PS50011"/>
    </source>
</evidence>
<dbReference type="PANTHER" id="PTHR45646">
    <property type="entry name" value="SERINE/THREONINE-PROTEIN KINASE DOA-RELATED"/>
    <property type="match status" value="1"/>
</dbReference>
<dbReference type="RefSeq" id="XP_020121321.1">
    <property type="nucleotide sequence ID" value="XM_020266220.1"/>
</dbReference>
<feature type="domain" description="Protein kinase" evidence="6">
    <location>
        <begin position="1"/>
        <end position="137"/>
    </location>
</feature>
<keyword evidence="2" id="KW-0808">Transferase</keyword>
<dbReference type="AlphaFoldDB" id="A0A225AK04"/>
<dbReference type="PANTHER" id="PTHR45646:SF11">
    <property type="entry name" value="SERINE_THREONINE-PROTEIN KINASE DOA"/>
    <property type="match status" value="1"/>
</dbReference>
<dbReference type="InterPro" id="IPR051175">
    <property type="entry name" value="CLK_kinases"/>
</dbReference>
<comment type="caution">
    <text evidence="7">The sequence shown here is derived from an EMBL/GenBank/DDBJ whole genome shotgun (WGS) entry which is preliminary data.</text>
</comment>
<gene>
    <name evidence="7" type="ORF">UA08_03152</name>
</gene>
<dbReference type="GO" id="GO:0004674">
    <property type="term" value="F:protein serine/threonine kinase activity"/>
    <property type="evidence" value="ECO:0007669"/>
    <property type="project" value="UniProtKB-KW"/>
</dbReference>
<keyword evidence="1" id="KW-0723">Serine/threonine-protein kinase</keyword>
<dbReference type="GO" id="GO:0005634">
    <property type="term" value="C:nucleus"/>
    <property type="evidence" value="ECO:0007669"/>
    <property type="project" value="TreeGrafter"/>
</dbReference>
<dbReference type="SUPFAM" id="SSF56112">
    <property type="entry name" value="Protein kinase-like (PK-like)"/>
    <property type="match status" value="1"/>
</dbReference>
<organism evidence="7 8">
    <name type="scientific">Talaromyces atroroseus</name>
    <dbReference type="NCBI Taxonomy" id="1441469"/>
    <lineage>
        <taxon>Eukaryota</taxon>
        <taxon>Fungi</taxon>
        <taxon>Dikarya</taxon>
        <taxon>Ascomycota</taxon>
        <taxon>Pezizomycotina</taxon>
        <taxon>Eurotiomycetes</taxon>
        <taxon>Eurotiomycetidae</taxon>
        <taxon>Eurotiales</taxon>
        <taxon>Trichocomaceae</taxon>
        <taxon>Talaromyces</taxon>
        <taxon>Talaromyces sect. Trachyspermi</taxon>
    </lineage>
</organism>
<name>A0A225AK04_TALAT</name>
<accession>A0A225AK04</accession>
<dbReference type="GeneID" id="31002907"/>
<evidence type="ECO:0000313" key="8">
    <source>
        <dbReference type="Proteomes" id="UP000214365"/>
    </source>
</evidence>
<dbReference type="Pfam" id="PF00069">
    <property type="entry name" value="Pkinase"/>
    <property type="match status" value="1"/>
</dbReference>
<dbReference type="EMBL" id="LFMY01000004">
    <property type="protein sequence ID" value="OKL61200.1"/>
    <property type="molecule type" value="Genomic_DNA"/>
</dbReference>
<reference evidence="7 8" key="1">
    <citation type="submission" date="2015-06" db="EMBL/GenBank/DDBJ databases">
        <title>Talaromyces atroroseus IBT 11181 draft genome.</title>
        <authorList>
            <person name="Rasmussen K.B."/>
            <person name="Rasmussen S."/>
            <person name="Petersen B."/>
            <person name="Sicheritz-Ponten T."/>
            <person name="Mortensen U.H."/>
            <person name="Thrane U."/>
        </authorList>
    </citation>
    <scope>NUCLEOTIDE SEQUENCE [LARGE SCALE GENOMIC DNA]</scope>
    <source>
        <strain evidence="7 8">IBT 11181</strain>
    </source>
</reference>
<dbReference type="GO" id="GO:0005524">
    <property type="term" value="F:ATP binding"/>
    <property type="evidence" value="ECO:0007669"/>
    <property type="project" value="UniProtKB-KW"/>
</dbReference>
<dbReference type="Proteomes" id="UP000214365">
    <property type="component" value="Unassembled WGS sequence"/>
</dbReference>
<dbReference type="InterPro" id="IPR000719">
    <property type="entry name" value="Prot_kinase_dom"/>
</dbReference>
<keyword evidence="5" id="KW-0067">ATP-binding</keyword>
<proteinExistence type="predicted"/>
<keyword evidence="8" id="KW-1185">Reference proteome</keyword>
<sequence>MERPVARKVLADRHVYFSRPPAVSSGSPILCDFGGASVQSSRNRGNVMYDVYRPPEIILDMEWDTKIDIWGLCLMVWRMLEGNHLFSAHKSGALNNEQHLAEMVSLMGPPPLEFLRRSPISQRYWDEEAMPIGLASI</sequence>
<protein>
    <recommendedName>
        <fullName evidence="6">Protein kinase domain-containing protein</fullName>
    </recommendedName>
</protein>
<keyword evidence="4" id="KW-0418">Kinase</keyword>
<evidence type="ECO:0000313" key="7">
    <source>
        <dbReference type="EMBL" id="OKL61200.1"/>
    </source>
</evidence>
<dbReference type="GO" id="GO:0043484">
    <property type="term" value="P:regulation of RNA splicing"/>
    <property type="evidence" value="ECO:0007669"/>
    <property type="project" value="TreeGrafter"/>
</dbReference>
<dbReference type="PROSITE" id="PS50011">
    <property type="entry name" value="PROTEIN_KINASE_DOM"/>
    <property type="match status" value="1"/>
</dbReference>
<dbReference type="Gene3D" id="1.10.510.10">
    <property type="entry name" value="Transferase(Phosphotransferase) domain 1"/>
    <property type="match status" value="1"/>
</dbReference>
<evidence type="ECO:0000256" key="3">
    <source>
        <dbReference type="ARBA" id="ARBA00022741"/>
    </source>
</evidence>
<evidence type="ECO:0000256" key="4">
    <source>
        <dbReference type="ARBA" id="ARBA00022777"/>
    </source>
</evidence>
<evidence type="ECO:0000256" key="5">
    <source>
        <dbReference type="ARBA" id="ARBA00022840"/>
    </source>
</evidence>
<dbReference type="OrthoDB" id="4223299at2759"/>
<dbReference type="STRING" id="1441469.A0A225AK04"/>